<protein>
    <submittedName>
        <fullName evidence="1">Uncharacterized protein</fullName>
    </submittedName>
</protein>
<proteinExistence type="predicted"/>
<evidence type="ECO:0000313" key="2">
    <source>
        <dbReference type="Proteomes" id="UP001317779"/>
    </source>
</evidence>
<reference evidence="1 2" key="1">
    <citation type="submission" date="2022-12" db="EMBL/GenBank/DDBJ databases">
        <title>Microbacterium terricola strain KV-448 chromosome, complete genome.</title>
        <authorList>
            <person name="Oshima T."/>
            <person name="Moriya T."/>
            <person name="Bessho Y."/>
        </authorList>
    </citation>
    <scope>NUCLEOTIDE SEQUENCE [LARGE SCALE GENOMIC DNA]</scope>
    <source>
        <strain evidence="1 2">KV-448</strain>
    </source>
</reference>
<sequence length="58" mass="6325">MVGIRILRAAVGRRYRSLSDERSEESKRRMSLEGGLSPVYGVVLRGPAAVLEGVDPVL</sequence>
<accession>A0ABM8DUZ5</accession>
<dbReference type="EMBL" id="AP027141">
    <property type="protein sequence ID" value="BDV29441.1"/>
    <property type="molecule type" value="Genomic_DNA"/>
</dbReference>
<gene>
    <name evidence="1" type="ORF">Microterr_01010</name>
</gene>
<keyword evidence="2" id="KW-1185">Reference proteome</keyword>
<dbReference type="Proteomes" id="UP001317779">
    <property type="component" value="Chromosome"/>
</dbReference>
<name>A0ABM8DUZ5_9MICO</name>
<evidence type="ECO:0000313" key="1">
    <source>
        <dbReference type="EMBL" id="BDV29441.1"/>
    </source>
</evidence>
<organism evidence="1 2">
    <name type="scientific">Microbacterium terricola</name>
    <dbReference type="NCBI Taxonomy" id="344163"/>
    <lineage>
        <taxon>Bacteria</taxon>
        <taxon>Bacillati</taxon>
        <taxon>Actinomycetota</taxon>
        <taxon>Actinomycetes</taxon>
        <taxon>Micrococcales</taxon>
        <taxon>Microbacteriaceae</taxon>
        <taxon>Microbacterium</taxon>
    </lineage>
</organism>